<dbReference type="SMART" id="SM00406">
    <property type="entry name" value="IGv"/>
    <property type="match status" value="1"/>
</dbReference>
<organism evidence="9 10">
    <name type="scientific">Megalops atlanticus</name>
    <name type="common">Tarpon</name>
    <name type="synonym">Clupea gigantea</name>
    <dbReference type="NCBI Taxonomy" id="7932"/>
    <lineage>
        <taxon>Eukaryota</taxon>
        <taxon>Metazoa</taxon>
        <taxon>Chordata</taxon>
        <taxon>Craniata</taxon>
        <taxon>Vertebrata</taxon>
        <taxon>Euteleostomi</taxon>
        <taxon>Actinopterygii</taxon>
        <taxon>Neopterygii</taxon>
        <taxon>Teleostei</taxon>
        <taxon>Elopiformes</taxon>
        <taxon>Megalopidae</taxon>
        <taxon>Megalops</taxon>
    </lineage>
</organism>
<evidence type="ECO:0000313" key="9">
    <source>
        <dbReference type="EMBL" id="KAG7465921.1"/>
    </source>
</evidence>
<dbReference type="InterPro" id="IPR007110">
    <property type="entry name" value="Ig-like_dom"/>
</dbReference>
<comment type="subcellular location">
    <subcellularLocation>
        <location evidence="1">Membrane</location>
        <topology evidence="1">Multi-pass membrane protein</topology>
    </subcellularLocation>
</comment>
<evidence type="ECO:0000256" key="1">
    <source>
        <dbReference type="ARBA" id="ARBA00004141"/>
    </source>
</evidence>
<dbReference type="PROSITE" id="PS51257">
    <property type="entry name" value="PROKAR_LIPOPROTEIN"/>
    <property type="match status" value="1"/>
</dbReference>
<dbReference type="Gene3D" id="6.10.110.10">
    <property type="match status" value="1"/>
</dbReference>
<comment type="caution">
    <text evidence="9">The sequence shown here is derived from an EMBL/GenBank/DDBJ whole genome shotgun (WGS) entry which is preliminary data.</text>
</comment>
<evidence type="ECO:0000256" key="6">
    <source>
        <dbReference type="SAM" id="MobiDB-lite"/>
    </source>
</evidence>
<reference evidence="9" key="1">
    <citation type="submission" date="2021-01" db="EMBL/GenBank/DDBJ databases">
        <authorList>
            <person name="Zahm M."/>
            <person name="Roques C."/>
            <person name="Cabau C."/>
            <person name="Klopp C."/>
            <person name="Donnadieu C."/>
            <person name="Jouanno E."/>
            <person name="Lampietro C."/>
            <person name="Louis A."/>
            <person name="Herpin A."/>
            <person name="Echchiki A."/>
            <person name="Berthelot C."/>
            <person name="Parey E."/>
            <person name="Roest-Crollius H."/>
            <person name="Braasch I."/>
            <person name="Postlethwait J."/>
            <person name="Bobe J."/>
            <person name="Montfort J."/>
            <person name="Bouchez O."/>
            <person name="Begum T."/>
            <person name="Mejri S."/>
            <person name="Adams A."/>
            <person name="Chen W.-J."/>
            <person name="Guiguen Y."/>
        </authorList>
    </citation>
    <scope>NUCLEOTIDE SEQUENCE</scope>
    <source>
        <strain evidence="9">YG-15Mar2019-1</strain>
        <tissue evidence="9">Brain</tissue>
    </source>
</reference>
<dbReference type="Gene3D" id="2.60.40.10">
    <property type="entry name" value="Immunoglobulins"/>
    <property type="match status" value="1"/>
</dbReference>
<dbReference type="InterPro" id="IPR003599">
    <property type="entry name" value="Ig_sub"/>
</dbReference>
<dbReference type="InterPro" id="IPR036179">
    <property type="entry name" value="Ig-like_dom_sf"/>
</dbReference>
<dbReference type="InterPro" id="IPR013106">
    <property type="entry name" value="Ig_V-set"/>
</dbReference>
<evidence type="ECO:0000256" key="3">
    <source>
        <dbReference type="ARBA" id="ARBA00022692"/>
    </source>
</evidence>
<keyword evidence="10" id="KW-1185">Reference proteome</keyword>
<dbReference type="SMART" id="SM00409">
    <property type="entry name" value="IG"/>
    <property type="match status" value="1"/>
</dbReference>
<sequence length="396" mass="42523">MATKIAIMTALGAGCSVAAVPLVLGGIGFTAAGIAGGSYAAGMMSAAATANGGGVAAGSLVAVLQSIDKYSFRWISLDFGSQSTMGPKLTFLLTVLTAIFKSAGNDPSDLVPVKVGGRAVLPCNVSKFVDSKTESGSINIVWKTNEGHVCKFFEGKSEAYNGYSNRTTISSEKIREGYLIIDDTNFSDEADYFCFVEKNGKPLEYVSTVRLKVEGRSENYNRSHGRNFSLPLYSNKVIVEFKGEAANSSMVTVCQVEGDRVIHPGQGYHGRLAVMNRHLILWNLTTSDQGTYTEKDNKTGRAMVNITVTIMAPPVGTPTLDRTTIIIISCSGIALLLFGSGICIHQMIAKQRMRKRETEALEGINGVPLLSRPPPDSVKEAPLPHQPEDKKLKLMN</sequence>
<keyword evidence="4 7" id="KW-1133">Transmembrane helix</keyword>
<dbReference type="Pfam" id="PF06140">
    <property type="entry name" value="Ifi-6-16"/>
    <property type="match status" value="1"/>
</dbReference>
<feature type="domain" description="Ig-like" evidence="8">
    <location>
        <begin position="87"/>
        <end position="210"/>
    </location>
</feature>
<dbReference type="Proteomes" id="UP001046870">
    <property type="component" value="Chromosome 13"/>
</dbReference>
<evidence type="ECO:0000256" key="2">
    <source>
        <dbReference type="ARBA" id="ARBA00007262"/>
    </source>
</evidence>
<evidence type="ECO:0000259" key="8">
    <source>
        <dbReference type="PROSITE" id="PS50835"/>
    </source>
</evidence>
<feature type="compositionally biased region" description="Basic and acidic residues" evidence="6">
    <location>
        <begin position="386"/>
        <end position="396"/>
    </location>
</feature>
<evidence type="ECO:0000313" key="10">
    <source>
        <dbReference type="Proteomes" id="UP001046870"/>
    </source>
</evidence>
<dbReference type="InterPro" id="IPR009311">
    <property type="entry name" value="IFI6/IFI27-like"/>
</dbReference>
<comment type="similarity">
    <text evidence="2">Belongs to the IFI6/IFI27 family.</text>
</comment>
<evidence type="ECO:0000256" key="5">
    <source>
        <dbReference type="ARBA" id="ARBA00023136"/>
    </source>
</evidence>
<dbReference type="GO" id="GO:0001836">
    <property type="term" value="P:release of cytochrome c from mitochondria"/>
    <property type="evidence" value="ECO:0007669"/>
    <property type="project" value="TreeGrafter"/>
</dbReference>
<evidence type="ECO:0000256" key="7">
    <source>
        <dbReference type="SAM" id="Phobius"/>
    </source>
</evidence>
<dbReference type="SUPFAM" id="SSF48726">
    <property type="entry name" value="Immunoglobulin"/>
    <property type="match status" value="1"/>
</dbReference>
<dbReference type="PANTHER" id="PTHR16932">
    <property type="entry name" value="INTERFERON ALPHA-INDUCIBLE PROTEIN 27"/>
    <property type="match status" value="1"/>
</dbReference>
<dbReference type="PROSITE" id="PS50835">
    <property type="entry name" value="IG_LIKE"/>
    <property type="match status" value="1"/>
</dbReference>
<dbReference type="AlphaFoldDB" id="A0A9D3T8W2"/>
<protein>
    <recommendedName>
        <fullName evidence="8">Ig-like domain-containing protein</fullName>
    </recommendedName>
</protein>
<dbReference type="EMBL" id="JAFDVH010000013">
    <property type="protein sequence ID" value="KAG7465921.1"/>
    <property type="molecule type" value="Genomic_DNA"/>
</dbReference>
<feature type="transmembrane region" description="Helical" evidence="7">
    <location>
        <begin position="325"/>
        <end position="348"/>
    </location>
</feature>
<accession>A0A9D3T8W2</accession>
<gene>
    <name evidence="9" type="ORF">MATL_G00159420</name>
</gene>
<dbReference type="InterPro" id="IPR038213">
    <property type="entry name" value="IFI6/IFI27-like_sf"/>
</dbReference>
<evidence type="ECO:0000256" key="4">
    <source>
        <dbReference type="ARBA" id="ARBA00022989"/>
    </source>
</evidence>
<dbReference type="GO" id="GO:0031966">
    <property type="term" value="C:mitochondrial membrane"/>
    <property type="evidence" value="ECO:0007669"/>
    <property type="project" value="TreeGrafter"/>
</dbReference>
<dbReference type="InterPro" id="IPR013783">
    <property type="entry name" value="Ig-like_fold"/>
</dbReference>
<feature type="region of interest" description="Disordered" evidence="6">
    <location>
        <begin position="364"/>
        <end position="396"/>
    </location>
</feature>
<keyword evidence="3 7" id="KW-0812">Transmembrane</keyword>
<dbReference type="OrthoDB" id="8836910at2759"/>
<proteinExistence type="inferred from homology"/>
<dbReference type="PANTHER" id="PTHR16932:SF18">
    <property type="entry name" value="INTERFERON, ALPHA-INDUCIBLE PROTEIN 27-LIKE 2"/>
    <property type="match status" value="1"/>
</dbReference>
<name>A0A9D3T8W2_MEGAT</name>
<keyword evidence="5 7" id="KW-0472">Membrane</keyword>
<dbReference type="GO" id="GO:0097193">
    <property type="term" value="P:intrinsic apoptotic signaling pathway"/>
    <property type="evidence" value="ECO:0007669"/>
    <property type="project" value="TreeGrafter"/>
</dbReference>